<evidence type="ECO:0000256" key="1">
    <source>
        <dbReference type="SAM" id="MobiDB-lite"/>
    </source>
</evidence>
<dbReference type="InterPro" id="IPR007462">
    <property type="entry name" value="COV1-like"/>
</dbReference>
<reference evidence="4" key="1">
    <citation type="submission" date="2023-12" db="EMBL/GenBank/DDBJ databases">
        <title>Novel isolates from deep terrestrial aquifers shed light on the physiology and ecology of the class Limnochordia.</title>
        <authorList>
            <person name="Karnachuk O.V."/>
            <person name="Lukina A.P."/>
            <person name="Avakyan M.R."/>
            <person name="Kadnikov V."/>
            <person name="Begmatov S."/>
            <person name="Beletsky A.V."/>
            <person name="Mardanov A.V."/>
            <person name="Ravin N.V."/>
        </authorList>
    </citation>
    <scope>NUCLEOTIDE SEQUENCE [LARGE SCALE GENOMIC DNA]</scope>
    <source>
        <strain evidence="4">LN</strain>
    </source>
</reference>
<accession>A0ABZ1BQ94</accession>
<keyword evidence="2" id="KW-1133">Transmembrane helix</keyword>
<gene>
    <name evidence="3" type="ORF">VLY81_01100</name>
</gene>
<dbReference type="RefSeq" id="WP_324669180.1">
    <property type="nucleotide sequence ID" value="NZ_CP141614.1"/>
</dbReference>
<dbReference type="PANTHER" id="PTHR31876">
    <property type="entry name" value="COV-LIKE PROTEIN 1"/>
    <property type="match status" value="1"/>
</dbReference>
<name>A0ABZ1BQ94_9FIRM</name>
<sequence length="219" mass="23567">MRVIRRWFIAGLVVLLPVIVTIWALAFGFNLLDGLWRSLLPHLIGRYVPGVGALLTVTLTVAVGAVATNVIGRRLIGWGESLLERIPVVRSVYSTAKQIVDVLAGGQKAAFQRVVLVEYPRRGLYTVGFVTSTDAPAAATEAVGEELWSVFVPTSPNPTSGWVVMLPRSQCRVLHVTVDEAFRYIISGGVLTNSTPRRPGGPPSPNRAEPVTGQTTGNS</sequence>
<feature type="transmembrane region" description="Helical" evidence="2">
    <location>
        <begin position="7"/>
        <end position="27"/>
    </location>
</feature>
<dbReference type="Pfam" id="PF04367">
    <property type="entry name" value="DUF502"/>
    <property type="match status" value="1"/>
</dbReference>
<feature type="region of interest" description="Disordered" evidence="1">
    <location>
        <begin position="193"/>
        <end position="219"/>
    </location>
</feature>
<dbReference type="Proteomes" id="UP001333102">
    <property type="component" value="Chromosome"/>
</dbReference>
<dbReference type="PANTHER" id="PTHR31876:SF26">
    <property type="entry name" value="PROTEIN LIKE COV 2"/>
    <property type="match status" value="1"/>
</dbReference>
<evidence type="ECO:0000313" key="4">
    <source>
        <dbReference type="Proteomes" id="UP001333102"/>
    </source>
</evidence>
<evidence type="ECO:0000313" key="3">
    <source>
        <dbReference type="EMBL" id="WRP14798.1"/>
    </source>
</evidence>
<evidence type="ECO:0000256" key="2">
    <source>
        <dbReference type="SAM" id="Phobius"/>
    </source>
</evidence>
<dbReference type="EMBL" id="CP141614">
    <property type="protein sequence ID" value="WRP14798.1"/>
    <property type="molecule type" value="Genomic_DNA"/>
</dbReference>
<keyword evidence="2" id="KW-0812">Transmembrane</keyword>
<protein>
    <submittedName>
        <fullName evidence="3">DUF502 domain-containing protein</fullName>
    </submittedName>
</protein>
<proteinExistence type="predicted"/>
<keyword evidence="2" id="KW-0472">Membrane</keyword>
<keyword evidence="4" id="KW-1185">Reference proteome</keyword>
<organism evidence="3 4">
    <name type="scientific">Geochorda subterranea</name>
    <dbReference type="NCBI Taxonomy" id="3109564"/>
    <lineage>
        <taxon>Bacteria</taxon>
        <taxon>Bacillati</taxon>
        <taxon>Bacillota</taxon>
        <taxon>Limnochordia</taxon>
        <taxon>Limnochordales</taxon>
        <taxon>Geochordaceae</taxon>
        <taxon>Geochorda</taxon>
    </lineage>
</organism>
<feature type="transmembrane region" description="Helical" evidence="2">
    <location>
        <begin position="47"/>
        <end position="71"/>
    </location>
</feature>